<dbReference type="PANTHER" id="PTHR38436">
    <property type="entry name" value="POLYKETIDE CYCLASE SNOAL-LIKE DOMAIN"/>
    <property type="match status" value="1"/>
</dbReference>
<proteinExistence type="predicted"/>
<reference evidence="1 2" key="1">
    <citation type="submission" date="2023-11" db="EMBL/GenBank/DDBJ databases">
        <title>Analysis of the Genomes of Mucilaginibacter gossypii cycad 4 and M. sabulilitoris SNA2: microbes with the potential for plant growth promotion.</title>
        <authorList>
            <person name="Hirsch A.M."/>
            <person name="Humm E."/>
            <person name="Rubbi M."/>
            <person name="Del Vecchio G."/>
            <person name="Ha S.M."/>
            <person name="Pellegrini M."/>
            <person name="Gunsalus R.P."/>
        </authorList>
    </citation>
    <scope>NUCLEOTIDE SEQUENCE [LARGE SCALE GENOMIC DNA]</scope>
    <source>
        <strain evidence="1 2">SNA2</strain>
    </source>
</reference>
<evidence type="ECO:0000313" key="1">
    <source>
        <dbReference type="EMBL" id="WPU91578.1"/>
    </source>
</evidence>
<sequence>MSKETNLEALTRFAGAVNTGNWDLMNEAVSPDNVDHDPAAGQVQGPQGYISFFKQLRTAFPDLKVELVHMVADEDNIAIAYELSGTHQGEFQGIPPTNNPIKARGLQISKFKNGVMIERWGSSDQLGILKQIGQELK</sequence>
<dbReference type="RefSeq" id="WP_321560744.1">
    <property type="nucleotide sequence ID" value="NZ_CP139558.1"/>
</dbReference>
<evidence type="ECO:0000313" key="2">
    <source>
        <dbReference type="Proteomes" id="UP001324380"/>
    </source>
</evidence>
<dbReference type="SUPFAM" id="SSF54427">
    <property type="entry name" value="NTF2-like"/>
    <property type="match status" value="1"/>
</dbReference>
<dbReference type="PANTHER" id="PTHR38436:SF1">
    <property type="entry name" value="ESTER CYCLASE"/>
    <property type="match status" value="1"/>
</dbReference>
<dbReference type="Pfam" id="PF07366">
    <property type="entry name" value="SnoaL"/>
    <property type="match status" value="1"/>
</dbReference>
<organism evidence="1 2">
    <name type="scientific">Mucilaginibacter sabulilitoris</name>
    <dbReference type="NCBI Taxonomy" id="1173583"/>
    <lineage>
        <taxon>Bacteria</taxon>
        <taxon>Pseudomonadati</taxon>
        <taxon>Bacteroidota</taxon>
        <taxon>Sphingobacteriia</taxon>
        <taxon>Sphingobacteriales</taxon>
        <taxon>Sphingobacteriaceae</taxon>
        <taxon>Mucilaginibacter</taxon>
    </lineage>
</organism>
<dbReference type="EMBL" id="CP139558">
    <property type="protein sequence ID" value="WPU91578.1"/>
    <property type="molecule type" value="Genomic_DNA"/>
</dbReference>
<dbReference type="InterPro" id="IPR032710">
    <property type="entry name" value="NTF2-like_dom_sf"/>
</dbReference>
<dbReference type="Proteomes" id="UP001324380">
    <property type="component" value="Chromosome"/>
</dbReference>
<gene>
    <name evidence="1" type="ORF">SNE25_19875</name>
</gene>
<dbReference type="InterPro" id="IPR009959">
    <property type="entry name" value="Cyclase_SnoaL-like"/>
</dbReference>
<dbReference type="Gene3D" id="3.10.450.50">
    <property type="match status" value="1"/>
</dbReference>
<protein>
    <submittedName>
        <fullName evidence="1">Ester cyclase</fullName>
    </submittedName>
</protein>
<accession>A0ABZ0TH66</accession>
<keyword evidence="2" id="KW-1185">Reference proteome</keyword>
<name>A0ABZ0TH66_9SPHI</name>